<dbReference type="Gene3D" id="1.10.510.10">
    <property type="entry name" value="Transferase(Phosphotransferase) domain 1"/>
    <property type="match status" value="6"/>
</dbReference>
<dbReference type="PANTHER" id="PTHR44329">
    <property type="entry name" value="SERINE/THREONINE-PROTEIN KINASE TNNI3K-RELATED"/>
    <property type="match status" value="1"/>
</dbReference>
<feature type="domain" description="Protein kinase" evidence="2">
    <location>
        <begin position="434"/>
        <end position="736"/>
    </location>
</feature>
<feature type="domain" description="Protein kinase" evidence="2">
    <location>
        <begin position="1312"/>
        <end position="1574"/>
    </location>
</feature>
<proteinExistence type="predicted"/>
<gene>
    <name evidence="3" type="ORF">D9756_001387</name>
</gene>
<feature type="domain" description="Protein kinase" evidence="2">
    <location>
        <begin position="2065"/>
        <end position="2334"/>
    </location>
</feature>
<organism evidence="3 4">
    <name type="scientific">Leucocoprinus leucothites</name>
    <dbReference type="NCBI Taxonomy" id="201217"/>
    <lineage>
        <taxon>Eukaryota</taxon>
        <taxon>Fungi</taxon>
        <taxon>Dikarya</taxon>
        <taxon>Basidiomycota</taxon>
        <taxon>Agaricomycotina</taxon>
        <taxon>Agaricomycetes</taxon>
        <taxon>Agaricomycetidae</taxon>
        <taxon>Agaricales</taxon>
        <taxon>Agaricineae</taxon>
        <taxon>Agaricaceae</taxon>
        <taxon>Leucocoprinus</taxon>
    </lineage>
</organism>
<dbReference type="InterPro" id="IPR001245">
    <property type="entry name" value="Ser-Thr/Tyr_kinase_cat_dom"/>
</dbReference>
<evidence type="ECO:0000256" key="1">
    <source>
        <dbReference type="SAM" id="MobiDB-lite"/>
    </source>
</evidence>
<dbReference type="Pfam" id="PF07714">
    <property type="entry name" value="PK_Tyr_Ser-Thr"/>
    <property type="match status" value="2"/>
</dbReference>
<evidence type="ECO:0000259" key="2">
    <source>
        <dbReference type="PROSITE" id="PS50011"/>
    </source>
</evidence>
<dbReference type="PROSITE" id="PS50011">
    <property type="entry name" value="PROTEIN_KINASE_DOM"/>
    <property type="match status" value="6"/>
</dbReference>
<feature type="compositionally biased region" description="Acidic residues" evidence="1">
    <location>
        <begin position="1076"/>
        <end position="1087"/>
    </location>
</feature>
<feature type="domain" description="Protein kinase" evidence="2">
    <location>
        <begin position="853"/>
        <end position="1122"/>
    </location>
</feature>
<feature type="domain" description="Protein kinase" evidence="2">
    <location>
        <begin position="1675"/>
        <end position="1948"/>
    </location>
</feature>
<dbReference type="OrthoDB" id="4062651at2759"/>
<dbReference type="PANTHER" id="PTHR44329:SF214">
    <property type="entry name" value="PROTEIN KINASE DOMAIN-CONTAINING PROTEIN"/>
    <property type="match status" value="1"/>
</dbReference>
<dbReference type="InterPro" id="IPR008271">
    <property type="entry name" value="Ser/Thr_kinase_AS"/>
</dbReference>
<protein>
    <recommendedName>
        <fullName evidence="2">Protein kinase domain-containing protein</fullName>
    </recommendedName>
</protein>
<dbReference type="GO" id="GO:0004674">
    <property type="term" value="F:protein serine/threonine kinase activity"/>
    <property type="evidence" value="ECO:0007669"/>
    <property type="project" value="TreeGrafter"/>
</dbReference>
<dbReference type="GO" id="GO:0005524">
    <property type="term" value="F:ATP binding"/>
    <property type="evidence" value="ECO:0007669"/>
    <property type="project" value="InterPro"/>
</dbReference>
<accession>A0A8H5G3W3</accession>
<dbReference type="Pfam" id="PF00069">
    <property type="entry name" value="Pkinase"/>
    <property type="match status" value="4"/>
</dbReference>
<comment type="caution">
    <text evidence="3">The sequence shown here is derived from an EMBL/GenBank/DDBJ whole genome shotgun (WGS) entry which is preliminary data.</text>
</comment>
<dbReference type="InterPro" id="IPR011009">
    <property type="entry name" value="Kinase-like_dom_sf"/>
</dbReference>
<dbReference type="PROSITE" id="PS00108">
    <property type="entry name" value="PROTEIN_KINASE_ST"/>
    <property type="match status" value="2"/>
</dbReference>
<feature type="region of interest" description="Disordered" evidence="1">
    <location>
        <begin position="2275"/>
        <end position="2300"/>
    </location>
</feature>
<evidence type="ECO:0000313" key="3">
    <source>
        <dbReference type="EMBL" id="KAF5357827.1"/>
    </source>
</evidence>
<dbReference type="SMART" id="SM00220">
    <property type="entry name" value="S_TKc"/>
    <property type="match status" value="3"/>
</dbReference>
<dbReference type="Proteomes" id="UP000559027">
    <property type="component" value="Unassembled WGS sequence"/>
</dbReference>
<dbReference type="InterPro" id="IPR051681">
    <property type="entry name" value="Ser/Thr_Kinases-Pseudokinases"/>
</dbReference>
<feature type="region of interest" description="Disordered" evidence="1">
    <location>
        <begin position="1067"/>
        <end position="1087"/>
    </location>
</feature>
<keyword evidence="4" id="KW-1185">Reference proteome</keyword>
<sequence length="2402" mass="267619">MADSSREEATTPKPSIFNESDVFATLHHLVSRIDTENRVDEVAERAQDLNAEETQLLVDCLSMSLDQDAAPLKSRLYVWRTLIKVASSAKLFAQSHTLNSEHVSLDDSGSPNAYRVSGEVSVRVKVMRQASENDGQYTKVFINWVHMSHQNILPLYAVFLNDEDHPCLVSPCNVDPNICDYIRDNPDISRMPLISDIANGLSYIHQLDMVHGGLNPESVLVSSDGQAVITDLDLSDSPPVRYSAPELLADDEIEPTKAIDMWAFACLCYELLSGRVPFSQIAKDIKVAAAIALGSKPTRPGITGASGNKIDDAMWQIMLMCWEIEPANRPECLTIQQMLMGMVIQDSRPTTDRIIQPEVMKKSTVDLEHAKASLTQVFGADHSPSPRVPEHLRKMLSSFFPDTTRLNATAAAAKKLGPNDTQIFVDFLDLLLEDLPTEFQSRASFVSLLSTIMTSTHVLPHRYKLTGIQYDPIPTSEGPDAKAYKGRGLDIRVNAVTSAWCTKTFHALLPSWFHTSHPNIIPFYGVFYEGAGESPRLCVVTSLWTNGFLEDYALALPQKSRIPLISDVVNGMAYLHDQGLGFSYVHKEDVMISDNGQAVLTIFNTAWLFTTEDPSPTRGARFFPPGDNSRLSDDIWSFGCFCYVVVVFLQFPCWCISTNKHWKVLSRKEPYHQLEEYDEIRSAISRGEPPKRPDSTDSDVDEIDDQAWDLISKCCRLERSDRLTASAVKQLIQTWEVEDNRPPVKGSPENSIFAMRSRPNVDFHHMQSLLGKIQVELLRSPLSKLLQNHIKDVTSATADLASDDIRTLVDFLDLALKDYLSIAEEQNRVLALLSRITSSTHIFPQRYELKGIKYSAQPMAEGGYGAVHRATDINVCVKVMAQVDPKALTPWIRELILWAHASHPNILPFCGVLLENVNNSQRICLVSPFMKNGNLRTYAPRLPQKSRLSLILDVANGLHYLHGLGILHGDLKGENVLISNEGRCLITDFGTTQITTATAAATASLVPTTLRFAAPEVVLSSGASTKERDIWSFGCLCYETLSRQVPCYQYAQNVQVSAALARKEIPRRPGSISPTEGDDDDWDDDEDDDWDEIDDQAWGLITKCCVPEPEDRLSTSAVQELIIDMKVWDDRPAAKAVLGTEISKLRANPEIDLNRVGELLDMLQKKVVPTEEGDVSDFIDLFNSMVLLPSVACLGSGPAQSTARKAQLERTVQQLLVFSHISKLICSSPTVQLIDMAEISKEEATTPNPGIFNESDVFATLHHLVSRIDNESRVDEVAERAQDLNTEETQLLIDCLSMSLDQDAAPLKSRLYVWRTLIKVASSAKLFAQSHTLNSEHISMDDPGSPSTYRVSGEAPVSVKVVRQAENENDGNTETLIGCAHLSHQNILPLYAVFLNGGEYPCLVSLHNVDQTICDYIRDNPSVSRMPLISDIVNGLSYIHQLDMVHGGLNPESVLVSSDGQAMITDLNPSDSPPVRYSAPELLEDDEIQPTKAIDMWAFACLCYELLSDKVPFSQITKDIKVSAAIARGSKPTRPGVAGAGGNEIDDAMWQIMLMCWEIEPANRPECLTIQQMLMGMVIQDSRPTTKQIIQPKKSTVDLEHAKARLTRVFGADHSPSPRVPEHLRKLLSSFFPDTAKLNATAAAAKKLGPNDTQIFVDFLDLLLEDLPIEFESRVSFVSLLSSIMLSTHVLPHRYKLTGIQYDPIPISEGPDAKAYKGRGLNIRVNAVTSTWRTKGFLALLPNWFHTSHPNIIPFYGVFHEGAGESPRLCVITSHWVNGLLEDYAPTLPQKYRLPLISDVVNGMAYLHDRGIEFCYVNKGDVVISDNGQAVLAVFNSTWLFAKEVPPTREVRFLPPGDNSRLSDDIWSFGCFCYVVLSRKEPYHQLEEYDEIRSAISRGELPKRPDSTDNDIDEIDDQAWDLITRCCRLERSDRPTALEVKESIQKWEVEDNRTPVKGSPENSIFAMRSRPNVDFHHMESLLGKIQVELLRSPLSKLLQNHIKDVTSATTDLASDDIRTLVDFLDLALKDHLSIAEEQNRVLALLSRITSSTHIFPQRYELKGIKYSAQPMAEGGYGAVHRATDINVCVKVMAQVDPKALTPWIRELILWAHASHRNILPFCGVLLENVNNSQRICLVSPFMKNGNMRIYAPRLPQKSRLSLILDVAEGLHYLHGLGILHGDLKGENVLISNEGRCLITDFGTTHITTVTAAATASLVPTTLRFAAPEVVLSSGASTKERDIWSFGCLCYETLSRQVPYYQYAQNVQVSAALARKEVPRRPGSVNPAERSDDDWDDDEDDDWDEIDDQAWGLITKCCAPEPEDRLSTSAVQELIIDMKVWDDRPAAKAVLGTEISKLRANPEIDLNRVGELLDILQKKVVPSEVDDESDFVDLFNSMVQLPS</sequence>
<feature type="domain" description="Protein kinase" evidence="2">
    <location>
        <begin position="77"/>
        <end position="339"/>
    </location>
</feature>
<dbReference type="InterPro" id="IPR000719">
    <property type="entry name" value="Prot_kinase_dom"/>
</dbReference>
<dbReference type="EMBL" id="JAACJO010000005">
    <property type="protein sequence ID" value="KAF5357827.1"/>
    <property type="molecule type" value="Genomic_DNA"/>
</dbReference>
<name>A0A8H5G3W3_9AGAR</name>
<reference evidence="3 4" key="1">
    <citation type="journal article" date="2020" name="ISME J.">
        <title>Uncovering the hidden diversity of litter-decomposition mechanisms in mushroom-forming fungi.</title>
        <authorList>
            <person name="Floudas D."/>
            <person name="Bentzer J."/>
            <person name="Ahren D."/>
            <person name="Johansson T."/>
            <person name="Persson P."/>
            <person name="Tunlid A."/>
        </authorList>
    </citation>
    <scope>NUCLEOTIDE SEQUENCE [LARGE SCALE GENOMIC DNA]</scope>
    <source>
        <strain evidence="3 4">CBS 146.42</strain>
    </source>
</reference>
<feature type="compositionally biased region" description="Acidic residues" evidence="1">
    <location>
        <begin position="2290"/>
        <end position="2300"/>
    </location>
</feature>
<dbReference type="SUPFAM" id="SSF56112">
    <property type="entry name" value="Protein kinase-like (PK-like)"/>
    <property type="match status" value="6"/>
</dbReference>
<evidence type="ECO:0000313" key="4">
    <source>
        <dbReference type="Proteomes" id="UP000559027"/>
    </source>
</evidence>